<keyword evidence="1 2" id="KW-0732">Signal</keyword>
<dbReference type="Gene3D" id="2.50.20.10">
    <property type="entry name" value="Lipoprotein localisation LolA/LolB/LppX"/>
    <property type="match status" value="1"/>
</dbReference>
<dbReference type="PANTHER" id="PTHR35869">
    <property type="entry name" value="OUTER-MEMBRANE LIPOPROTEIN CARRIER PROTEIN"/>
    <property type="match status" value="1"/>
</dbReference>
<keyword evidence="3" id="KW-0449">Lipoprotein</keyword>
<dbReference type="CDD" id="cd16325">
    <property type="entry name" value="LolA"/>
    <property type="match status" value="1"/>
</dbReference>
<dbReference type="InterPro" id="IPR004564">
    <property type="entry name" value="OM_lipoprot_carrier_LolA-like"/>
</dbReference>
<comment type="caution">
    <text evidence="3">The sequence shown here is derived from an EMBL/GenBank/DDBJ whole genome shotgun (WGS) entry which is preliminary data.</text>
</comment>
<evidence type="ECO:0000256" key="1">
    <source>
        <dbReference type="ARBA" id="ARBA00022729"/>
    </source>
</evidence>
<feature type="signal peptide" evidence="2">
    <location>
        <begin position="1"/>
        <end position="25"/>
    </location>
</feature>
<dbReference type="RefSeq" id="WP_018979571.1">
    <property type="nucleotide sequence ID" value="NZ_BAQD01000001.1"/>
</dbReference>
<proteinExistence type="predicted"/>
<protein>
    <submittedName>
        <fullName evidence="3">Outer-membrane lipoprotein carrier protein</fullName>
    </submittedName>
</protein>
<keyword evidence="4" id="KW-1185">Reference proteome</keyword>
<evidence type="ECO:0000256" key="2">
    <source>
        <dbReference type="SAM" id="SignalP"/>
    </source>
</evidence>
<sequence length="206" mass="22624">MMKRVFLASALSFSSGALMVPQAHAEVALTAPQQTIVHHIEDTLSQTESFQARFEQVSSADGQTSHGTVLVARPGRMRFTYDAPSPLSVVANEGRMVFQDTSIDQVTTMPLDRTPLGLLLRPHPHFSGDVTITGYHQQKGQIELHVVRTESPSEGELTLFFTAHPLALQGWNVVDAQGRQTRIHLSEVQTGVPVDAKEFALPKDDE</sequence>
<dbReference type="Proteomes" id="UP001062901">
    <property type="component" value="Unassembled WGS sequence"/>
</dbReference>
<dbReference type="Pfam" id="PF03548">
    <property type="entry name" value="LolA"/>
    <property type="match status" value="1"/>
</dbReference>
<name>A0ABQ0NWA9_9PROT</name>
<dbReference type="PANTHER" id="PTHR35869:SF1">
    <property type="entry name" value="OUTER-MEMBRANE LIPOPROTEIN CARRIER PROTEIN"/>
    <property type="match status" value="1"/>
</dbReference>
<organism evidence="3 4">
    <name type="scientific">Saccharibacter floricola DSM 15669</name>
    <dbReference type="NCBI Taxonomy" id="1123227"/>
    <lineage>
        <taxon>Bacteria</taxon>
        <taxon>Pseudomonadati</taxon>
        <taxon>Pseudomonadota</taxon>
        <taxon>Alphaproteobacteria</taxon>
        <taxon>Acetobacterales</taxon>
        <taxon>Acetobacteraceae</taxon>
        <taxon>Saccharibacter</taxon>
    </lineage>
</organism>
<feature type="chain" id="PRO_5047399216" evidence="2">
    <location>
        <begin position="26"/>
        <end position="206"/>
    </location>
</feature>
<accession>A0ABQ0NWA9</accession>
<dbReference type="EMBL" id="BAQD01000001">
    <property type="protein sequence ID" value="GBQ04773.1"/>
    <property type="molecule type" value="Genomic_DNA"/>
</dbReference>
<dbReference type="InterPro" id="IPR029046">
    <property type="entry name" value="LolA/LolB/LppX"/>
</dbReference>
<reference evidence="3" key="1">
    <citation type="submission" date="2013-04" db="EMBL/GenBank/DDBJ databases">
        <title>The genome sequencing project of 58 acetic acid bacteria.</title>
        <authorList>
            <person name="Okamoto-Kainuma A."/>
            <person name="Ishikawa M."/>
            <person name="Umino S."/>
            <person name="Koizumi Y."/>
            <person name="Shiwa Y."/>
            <person name="Yoshikawa H."/>
            <person name="Matsutani M."/>
            <person name="Matsushita K."/>
        </authorList>
    </citation>
    <scope>NUCLEOTIDE SEQUENCE</scope>
    <source>
        <strain evidence="3">DSM 15669</strain>
    </source>
</reference>
<evidence type="ECO:0000313" key="4">
    <source>
        <dbReference type="Proteomes" id="UP001062901"/>
    </source>
</evidence>
<evidence type="ECO:0000313" key="3">
    <source>
        <dbReference type="EMBL" id="GBQ04773.1"/>
    </source>
</evidence>
<dbReference type="SUPFAM" id="SSF89392">
    <property type="entry name" value="Prokaryotic lipoproteins and lipoprotein localization factors"/>
    <property type="match status" value="1"/>
</dbReference>
<gene>
    <name evidence="3" type="ORF">AA15669_0142</name>
</gene>